<dbReference type="PANTHER" id="PTHR43544:SF12">
    <property type="entry name" value="NAD(P)-BINDING ROSSMANN-FOLD SUPERFAMILY PROTEIN"/>
    <property type="match status" value="1"/>
</dbReference>
<dbReference type="Proteomes" id="UP000541444">
    <property type="component" value="Unassembled WGS sequence"/>
</dbReference>
<dbReference type="InterPro" id="IPR013968">
    <property type="entry name" value="PKS_KR"/>
</dbReference>
<dbReference type="InterPro" id="IPR036291">
    <property type="entry name" value="NAD(P)-bd_dom_sf"/>
</dbReference>
<evidence type="ECO:0000313" key="3">
    <source>
        <dbReference type="Proteomes" id="UP000541444"/>
    </source>
</evidence>
<evidence type="ECO:0000313" key="2">
    <source>
        <dbReference type="EMBL" id="KAF6166163.1"/>
    </source>
</evidence>
<dbReference type="PANTHER" id="PTHR43544">
    <property type="entry name" value="SHORT-CHAIN DEHYDROGENASE/REDUCTASE"/>
    <property type="match status" value="1"/>
</dbReference>
<dbReference type="GO" id="GO:0016491">
    <property type="term" value="F:oxidoreductase activity"/>
    <property type="evidence" value="ECO:0007669"/>
    <property type="project" value="TreeGrafter"/>
</dbReference>
<dbReference type="SUPFAM" id="SSF51735">
    <property type="entry name" value="NAD(P)-binding Rossmann-fold domains"/>
    <property type="match status" value="1"/>
</dbReference>
<dbReference type="OrthoDB" id="5296at2759"/>
<evidence type="ECO:0000259" key="1">
    <source>
        <dbReference type="Pfam" id="PF08659"/>
    </source>
</evidence>
<dbReference type="AlphaFoldDB" id="A0A7J7NGH3"/>
<proteinExistence type="predicted"/>
<accession>A0A7J7NGH3</accession>
<sequence>MIRGTLIASLSLRSLCKNRSLFSTSSMAVNRGVSMVQGASRGIGLEFVKQLLRNSEKEHVVATCRNPNEAADLLDLKKKFPARLNILQLDVTNESTIEVVLMSFHLVDNVLISWI</sequence>
<dbReference type="Gene3D" id="3.40.50.720">
    <property type="entry name" value="NAD(P)-binding Rossmann-like Domain"/>
    <property type="match status" value="1"/>
</dbReference>
<keyword evidence="3" id="KW-1185">Reference proteome</keyword>
<comment type="caution">
    <text evidence="2">The sequence shown here is derived from an EMBL/GenBank/DDBJ whole genome shotgun (WGS) entry which is preliminary data.</text>
</comment>
<dbReference type="InterPro" id="IPR051468">
    <property type="entry name" value="Fungal_SecMetab_SDRs"/>
</dbReference>
<protein>
    <recommendedName>
        <fullName evidence="1">Ketoreductase (KR) domain-containing protein</fullName>
    </recommendedName>
</protein>
<organism evidence="2 3">
    <name type="scientific">Kingdonia uniflora</name>
    <dbReference type="NCBI Taxonomy" id="39325"/>
    <lineage>
        <taxon>Eukaryota</taxon>
        <taxon>Viridiplantae</taxon>
        <taxon>Streptophyta</taxon>
        <taxon>Embryophyta</taxon>
        <taxon>Tracheophyta</taxon>
        <taxon>Spermatophyta</taxon>
        <taxon>Magnoliopsida</taxon>
        <taxon>Ranunculales</taxon>
        <taxon>Circaeasteraceae</taxon>
        <taxon>Kingdonia</taxon>
    </lineage>
</organism>
<dbReference type="Pfam" id="PF08659">
    <property type="entry name" value="KR"/>
    <property type="match status" value="1"/>
</dbReference>
<reference evidence="2 3" key="1">
    <citation type="journal article" date="2020" name="IScience">
        <title>Genome Sequencing of the Endangered Kingdonia uniflora (Circaeasteraceae, Ranunculales) Reveals Potential Mechanisms of Evolutionary Specialization.</title>
        <authorList>
            <person name="Sun Y."/>
            <person name="Deng T."/>
            <person name="Zhang A."/>
            <person name="Moore M.J."/>
            <person name="Landis J.B."/>
            <person name="Lin N."/>
            <person name="Zhang H."/>
            <person name="Zhang X."/>
            <person name="Huang J."/>
            <person name="Zhang X."/>
            <person name="Sun H."/>
            <person name="Wang H."/>
        </authorList>
    </citation>
    <scope>NUCLEOTIDE SEQUENCE [LARGE SCALE GENOMIC DNA]</scope>
    <source>
        <strain evidence="2">TB1705</strain>
        <tissue evidence="2">Leaf</tissue>
    </source>
</reference>
<feature type="domain" description="Ketoreductase (KR)" evidence="1">
    <location>
        <begin position="32"/>
        <end position="103"/>
    </location>
</feature>
<name>A0A7J7NGH3_9MAGN</name>
<gene>
    <name evidence="2" type="ORF">GIB67_023873</name>
</gene>
<dbReference type="EMBL" id="JACGCM010000811">
    <property type="protein sequence ID" value="KAF6166163.1"/>
    <property type="molecule type" value="Genomic_DNA"/>
</dbReference>
<dbReference type="GO" id="GO:0005737">
    <property type="term" value="C:cytoplasm"/>
    <property type="evidence" value="ECO:0007669"/>
    <property type="project" value="TreeGrafter"/>
</dbReference>